<dbReference type="PROSITE" id="PS00108">
    <property type="entry name" value="PROTEIN_KINASE_ST"/>
    <property type="match status" value="1"/>
</dbReference>
<dbReference type="SMART" id="SM00220">
    <property type="entry name" value="S_TKc"/>
    <property type="match status" value="1"/>
</dbReference>
<dbReference type="SUPFAM" id="SSF47473">
    <property type="entry name" value="EF-hand"/>
    <property type="match status" value="1"/>
</dbReference>
<reference evidence="18 19" key="1">
    <citation type="submission" date="2016-11" db="EMBL/GenBank/DDBJ databases">
        <title>The macronuclear genome of Stentor coeruleus: a giant cell with tiny introns.</title>
        <authorList>
            <person name="Slabodnick M."/>
            <person name="Ruby J.G."/>
            <person name="Reiff S.B."/>
            <person name="Swart E.C."/>
            <person name="Gosai S."/>
            <person name="Prabakaran S."/>
            <person name="Witkowska E."/>
            <person name="Larue G.E."/>
            <person name="Fisher S."/>
            <person name="Freeman R.M."/>
            <person name="Gunawardena J."/>
            <person name="Chu W."/>
            <person name="Stover N.A."/>
            <person name="Gregory B.D."/>
            <person name="Nowacki M."/>
            <person name="Derisi J."/>
            <person name="Roy S.W."/>
            <person name="Marshall W.F."/>
            <person name="Sood P."/>
        </authorList>
    </citation>
    <scope>NUCLEOTIDE SEQUENCE [LARGE SCALE GENOMIC DNA]</scope>
    <source>
        <strain evidence="18">WM001</strain>
    </source>
</reference>
<evidence type="ECO:0000256" key="1">
    <source>
        <dbReference type="ARBA" id="ARBA00001946"/>
    </source>
</evidence>
<feature type="domain" description="EF-hand" evidence="17">
    <location>
        <begin position="392"/>
        <end position="427"/>
    </location>
</feature>
<comment type="catalytic activity">
    <reaction evidence="13">
        <text>L-threonyl-[protein] + ATP = O-phospho-L-threonyl-[protein] + ADP + H(+)</text>
        <dbReference type="Rhea" id="RHEA:46608"/>
        <dbReference type="Rhea" id="RHEA-COMP:11060"/>
        <dbReference type="Rhea" id="RHEA-COMP:11605"/>
        <dbReference type="ChEBI" id="CHEBI:15378"/>
        <dbReference type="ChEBI" id="CHEBI:30013"/>
        <dbReference type="ChEBI" id="CHEBI:30616"/>
        <dbReference type="ChEBI" id="CHEBI:61977"/>
        <dbReference type="ChEBI" id="CHEBI:456216"/>
        <dbReference type="EC" id="2.7.11.1"/>
    </reaction>
</comment>
<evidence type="ECO:0000256" key="8">
    <source>
        <dbReference type="ARBA" id="ARBA00022741"/>
    </source>
</evidence>
<keyword evidence="9" id="KW-0418">Kinase</keyword>
<protein>
    <recommendedName>
        <fullName evidence="3">non-specific serine/threonine protein kinase</fullName>
        <ecNumber evidence="3">2.7.11.1</ecNumber>
    </recommendedName>
</protein>
<dbReference type="FunFam" id="1.10.510.10:FF:000571">
    <property type="entry name" value="Maternal embryonic leucine zipper kinase"/>
    <property type="match status" value="1"/>
</dbReference>
<evidence type="ECO:0000256" key="13">
    <source>
        <dbReference type="ARBA" id="ARBA00047899"/>
    </source>
</evidence>
<dbReference type="PROSITE" id="PS00018">
    <property type="entry name" value="EF_HAND_1"/>
    <property type="match status" value="4"/>
</dbReference>
<dbReference type="GO" id="GO:0004674">
    <property type="term" value="F:protein serine/threonine kinase activity"/>
    <property type="evidence" value="ECO:0007669"/>
    <property type="project" value="UniProtKB-KW"/>
</dbReference>
<proteinExistence type="inferred from homology"/>
<dbReference type="Proteomes" id="UP000187209">
    <property type="component" value="Unassembled WGS sequence"/>
</dbReference>
<keyword evidence="11 15" id="KW-0067">ATP-binding</keyword>
<dbReference type="InterPro" id="IPR018247">
    <property type="entry name" value="EF_Hand_1_Ca_BS"/>
</dbReference>
<comment type="cofactor">
    <cofactor evidence="1">
        <name>Mg(2+)</name>
        <dbReference type="ChEBI" id="CHEBI:18420"/>
    </cofactor>
</comment>
<accession>A0A1R2AUI9</accession>
<dbReference type="Gene3D" id="3.30.200.20">
    <property type="entry name" value="Phosphorylase Kinase, domain 1"/>
    <property type="match status" value="1"/>
</dbReference>
<dbReference type="PROSITE" id="PS50011">
    <property type="entry name" value="PROTEIN_KINASE_DOM"/>
    <property type="match status" value="1"/>
</dbReference>
<feature type="domain" description="Protein kinase" evidence="16">
    <location>
        <begin position="53"/>
        <end position="310"/>
    </location>
</feature>
<dbReference type="AlphaFoldDB" id="A0A1R2AUI9"/>
<dbReference type="EMBL" id="MPUH01001381">
    <property type="protein sequence ID" value="OMJ68125.1"/>
    <property type="molecule type" value="Genomic_DNA"/>
</dbReference>
<dbReference type="Gene3D" id="1.10.510.10">
    <property type="entry name" value="Transferase(Phosphotransferase) domain 1"/>
    <property type="match status" value="1"/>
</dbReference>
<dbReference type="Gene3D" id="1.10.238.10">
    <property type="entry name" value="EF-hand"/>
    <property type="match status" value="2"/>
</dbReference>
<dbReference type="PROSITE" id="PS50222">
    <property type="entry name" value="EF_HAND_2"/>
    <property type="match status" value="4"/>
</dbReference>
<dbReference type="InterPro" id="IPR000719">
    <property type="entry name" value="Prot_kinase_dom"/>
</dbReference>
<comment type="similarity">
    <text evidence="12">Belongs to the protein kinase superfamily. Ser/Thr protein kinase family. CDPK subfamily.</text>
</comment>
<dbReference type="InterPro" id="IPR011992">
    <property type="entry name" value="EF-hand-dom_pair"/>
</dbReference>
<dbReference type="Pfam" id="PF00069">
    <property type="entry name" value="Pkinase"/>
    <property type="match status" value="1"/>
</dbReference>
<keyword evidence="4" id="KW-0723">Serine/threonine-protein kinase</keyword>
<dbReference type="EC" id="2.7.11.1" evidence="3"/>
<keyword evidence="6" id="KW-0479">Metal-binding</keyword>
<name>A0A1R2AUI9_9CILI</name>
<dbReference type="SUPFAM" id="SSF56112">
    <property type="entry name" value="Protein kinase-like (PK-like)"/>
    <property type="match status" value="1"/>
</dbReference>
<dbReference type="Pfam" id="PF13499">
    <property type="entry name" value="EF-hand_7"/>
    <property type="match status" value="2"/>
</dbReference>
<evidence type="ECO:0000256" key="11">
    <source>
        <dbReference type="ARBA" id="ARBA00022840"/>
    </source>
</evidence>
<keyword evidence="7" id="KW-0677">Repeat</keyword>
<evidence type="ECO:0000256" key="4">
    <source>
        <dbReference type="ARBA" id="ARBA00022527"/>
    </source>
</evidence>
<feature type="domain" description="EF-hand" evidence="17">
    <location>
        <begin position="464"/>
        <end position="497"/>
    </location>
</feature>
<comment type="caution">
    <text evidence="18">The sequence shown here is derived from an EMBL/GenBank/DDBJ whole genome shotgun (WGS) entry which is preliminary data.</text>
</comment>
<keyword evidence="8 15" id="KW-0547">Nucleotide-binding</keyword>
<dbReference type="InterPro" id="IPR002048">
    <property type="entry name" value="EF_hand_dom"/>
</dbReference>
<comment type="catalytic activity">
    <reaction evidence="14">
        <text>L-seryl-[protein] + ATP = O-phospho-L-seryl-[protein] + ADP + H(+)</text>
        <dbReference type="Rhea" id="RHEA:17989"/>
        <dbReference type="Rhea" id="RHEA-COMP:9863"/>
        <dbReference type="Rhea" id="RHEA-COMP:11604"/>
        <dbReference type="ChEBI" id="CHEBI:15378"/>
        <dbReference type="ChEBI" id="CHEBI:29999"/>
        <dbReference type="ChEBI" id="CHEBI:30616"/>
        <dbReference type="ChEBI" id="CHEBI:83421"/>
        <dbReference type="ChEBI" id="CHEBI:456216"/>
        <dbReference type="EC" id="2.7.11.1"/>
    </reaction>
</comment>
<dbReference type="GO" id="GO:0005509">
    <property type="term" value="F:calcium ion binding"/>
    <property type="evidence" value="ECO:0007669"/>
    <property type="project" value="InterPro"/>
</dbReference>
<sequence length="501" mass="57221">MGNICAGRVQTKFAEGPLQSDPDNQTIISKTGLKFSAGMFVQENQQGFSSVYSLHEKPLGSGAYGEVWLCNHKITQDLRAVKVLLKEGIPQEEIDNRSVFFEVEILKSLDHPNILKVFEYFEDQDKYYIVMEFCKYGDVFDRLQKVTKFPEPQSARITKQLLSALNYLHGQKIIHRDIKPENLLISSLEDNGEMKVKLIDFNIATLKKDKLESEGTLDYMAPEVFKGNYDEKCDIWGVGIILYALLCGSLPFTGADDEEIERNITKGKFEISKGVWTGVSKECKDLVNKLLERNPKYRLTAAQALAHPWILRHTDIHLDENTYKNTLVRMRTIGRTNKLKEAFTTFMVSQLESHSSSKKLEQVFHKIDQNGDGKISYAELYQELIKEMTPEAAEEEAKKVMEATDVDGSGHINYTEFLRVSFEQEHLLSRENIKKTFMYFDKDGSGALEKHELTSWLCQGGLPEDIVHDLINDADVNNDGTIDVEEFENLLFDRLDLPDES</sequence>
<dbReference type="PROSITE" id="PS00107">
    <property type="entry name" value="PROTEIN_KINASE_ATP"/>
    <property type="match status" value="1"/>
</dbReference>
<dbReference type="CDD" id="cd05117">
    <property type="entry name" value="STKc_CAMK"/>
    <property type="match status" value="1"/>
</dbReference>
<evidence type="ECO:0000256" key="3">
    <source>
        <dbReference type="ARBA" id="ARBA00012513"/>
    </source>
</evidence>
<dbReference type="InterPro" id="IPR017441">
    <property type="entry name" value="Protein_kinase_ATP_BS"/>
</dbReference>
<dbReference type="InterPro" id="IPR008271">
    <property type="entry name" value="Ser/Thr_kinase_AS"/>
</dbReference>
<dbReference type="InterPro" id="IPR011009">
    <property type="entry name" value="Kinase-like_dom_sf"/>
</dbReference>
<evidence type="ECO:0000313" key="18">
    <source>
        <dbReference type="EMBL" id="OMJ68125.1"/>
    </source>
</evidence>
<comment type="subunit">
    <text evidence="2">Monomer.</text>
</comment>
<evidence type="ECO:0000256" key="5">
    <source>
        <dbReference type="ARBA" id="ARBA00022679"/>
    </source>
</evidence>
<evidence type="ECO:0000259" key="17">
    <source>
        <dbReference type="PROSITE" id="PS50222"/>
    </source>
</evidence>
<dbReference type="FunFam" id="3.30.200.20:FF:000315">
    <property type="entry name" value="Calcium-dependent protein kinase 3"/>
    <property type="match status" value="1"/>
</dbReference>
<evidence type="ECO:0000256" key="7">
    <source>
        <dbReference type="ARBA" id="ARBA00022737"/>
    </source>
</evidence>
<dbReference type="PANTHER" id="PTHR24349">
    <property type="entry name" value="SERINE/THREONINE-PROTEIN KINASE"/>
    <property type="match status" value="1"/>
</dbReference>
<feature type="binding site" evidence="15">
    <location>
        <position position="82"/>
    </location>
    <ligand>
        <name>ATP</name>
        <dbReference type="ChEBI" id="CHEBI:30616"/>
    </ligand>
</feature>
<dbReference type="OrthoDB" id="74764at2759"/>
<keyword evidence="10" id="KW-0106">Calcium</keyword>
<gene>
    <name evidence="18" type="ORF">SteCoe_34511</name>
</gene>
<evidence type="ECO:0000259" key="16">
    <source>
        <dbReference type="PROSITE" id="PS50011"/>
    </source>
</evidence>
<evidence type="ECO:0000313" key="19">
    <source>
        <dbReference type="Proteomes" id="UP000187209"/>
    </source>
</evidence>
<evidence type="ECO:0000256" key="9">
    <source>
        <dbReference type="ARBA" id="ARBA00022777"/>
    </source>
</evidence>
<keyword evidence="19" id="KW-1185">Reference proteome</keyword>
<organism evidence="18 19">
    <name type="scientific">Stentor coeruleus</name>
    <dbReference type="NCBI Taxonomy" id="5963"/>
    <lineage>
        <taxon>Eukaryota</taxon>
        <taxon>Sar</taxon>
        <taxon>Alveolata</taxon>
        <taxon>Ciliophora</taxon>
        <taxon>Postciliodesmatophora</taxon>
        <taxon>Heterotrichea</taxon>
        <taxon>Heterotrichida</taxon>
        <taxon>Stentoridae</taxon>
        <taxon>Stentor</taxon>
    </lineage>
</organism>
<evidence type="ECO:0000256" key="14">
    <source>
        <dbReference type="ARBA" id="ARBA00048679"/>
    </source>
</evidence>
<evidence type="ECO:0000256" key="10">
    <source>
        <dbReference type="ARBA" id="ARBA00022837"/>
    </source>
</evidence>
<dbReference type="GO" id="GO:0005524">
    <property type="term" value="F:ATP binding"/>
    <property type="evidence" value="ECO:0007669"/>
    <property type="project" value="UniProtKB-UniRule"/>
</dbReference>
<dbReference type="InterPro" id="IPR050205">
    <property type="entry name" value="CDPK_Ser/Thr_kinases"/>
</dbReference>
<evidence type="ECO:0000256" key="6">
    <source>
        <dbReference type="ARBA" id="ARBA00022723"/>
    </source>
</evidence>
<dbReference type="SMART" id="SM00054">
    <property type="entry name" value="EFh"/>
    <property type="match status" value="4"/>
</dbReference>
<evidence type="ECO:0000256" key="2">
    <source>
        <dbReference type="ARBA" id="ARBA00011245"/>
    </source>
</evidence>
<keyword evidence="5" id="KW-0808">Transferase</keyword>
<evidence type="ECO:0000256" key="12">
    <source>
        <dbReference type="ARBA" id="ARBA00024334"/>
    </source>
</evidence>
<evidence type="ECO:0000256" key="15">
    <source>
        <dbReference type="PROSITE-ProRule" id="PRU10141"/>
    </source>
</evidence>
<feature type="domain" description="EF-hand" evidence="17">
    <location>
        <begin position="355"/>
        <end position="390"/>
    </location>
</feature>
<feature type="domain" description="EF-hand" evidence="17">
    <location>
        <begin position="428"/>
        <end position="463"/>
    </location>
</feature>